<feature type="domain" description="Fimbrial-type adhesion" evidence="5">
    <location>
        <begin position="172"/>
        <end position="306"/>
    </location>
</feature>
<comment type="caution">
    <text evidence="6">The sequence shown here is derived from an EMBL/GenBank/DDBJ whole genome shotgun (WGS) entry which is preliminary data.</text>
</comment>
<evidence type="ECO:0000259" key="5">
    <source>
        <dbReference type="Pfam" id="PF00419"/>
    </source>
</evidence>
<protein>
    <recommendedName>
        <fullName evidence="5">Fimbrial-type adhesion domain-containing protein</fullName>
    </recommendedName>
</protein>
<dbReference type="InterPro" id="IPR000259">
    <property type="entry name" value="Adhesion_dom_fimbrial"/>
</dbReference>
<evidence type="ECO:0000256" key="1">
    <source>
        <dbReference type="ARBA" id="ARBA00004561"/>
    </source>
</evidence>
<organism evidence="6 7">
    <name type="scientific">Serratia marcescens</name>
    <dbReference type="NCBI Taxonomy" id="615"/>
    <lineage>
        <taxon>Bacteria</taxon>
        <taxon>Pseudomonadati</taxon>
        <taxon>Pseudomonadota</taxon>
        <taxon>Gammaproteobacteria</taxon>
        <taxon>Enterobacterales</taxon>
        <taxon>Yersiniaceae</taxon>
        <taxon>Serratia</taxon>
    </lineage>
</organism>
<dbReference type="RefSeq" id="WP_080350777.1">
    <property type="nucleotide sequence ID" value="NZ_CP109824.1"/>
</dbReference>
<proteinExistence type="inferred from homology"/>
<dbReference type="PANTHER" id="PTHR33420">
    <property type="entry name" value="FIMBRIAL SUBUNIT ELFA-RELATED"/>
    <property type="match status" value="1"/>
</dbReference>
<reference evidence="6 7" key="1">
    <citation type="submission" date="2015-06" db="EMBL/GenBank/DDBJ databases">
        <title>Draft Genome of Serratia marcescens Strain AH0650_Sm1.</title>
        <authorList>
            <person name="Wan Y."/>
            <person name="Gorrie C."/>
            <person name="Holt K."/>
        </authorList>
    </citation>
    <scope>NUCLEOTIDE SEQUENCE [LARGE SCALE GENOMIC DNA]</scope>
    <source>
        <strain evidence="6 7">AH0650_Sm1</strain>
    </source>
</reference>
<dbReference type="SUPFAM" id="SSF49401">
    <property type="entry name" value="Bacterial adhesins"/>
    <property type="match status" value="1"/>
</dbReference>
<comment type="subcellular location">
    <subcellularLocation>
        <location evidence="1">Fimbrium</location>
    </subcellularLocation>
</comment>
<evidence type="ECO:0000313" key="6">
    <source>
        <dbReference type="EMBL" id="KMU50424.1"/>
    </source>
</evidence>
<dbReference type="EMBL" id="LFJS01000014">
    <property type="protein sequence ID" value="KMU50424.1"/>
    <property type="molecule type" value="Genomic_DNA"/>
</dbReference>
<dbReference type="AlphaFoldDB" id="A0A656VDW4"/>
<evidence type="ECO:0000256" key="4">
    <source>
        <dbReference type="ARBA" id="ARBA00023263"/>
    </source>
</evidence>
<dbReference type="GO" id="GO:0043709">
    <property type="term" value="P:cell adhesion involved in single-species biofilm formation"/>
    <property type="evidence" value="ECO:0007669"/>
    <property type="project" value="TreeGrafter"/>
</dbReference>
<evidence type="ECO:0000256" key="2">
    <source>
        <dbReference type="ARBA" id="ARBA00006671"/>
    </source>
</evidence>
<accession>A0A656VDW4</accession>
<evidence type="ECO:0000313" key="7">
    <source>
        <dbReference type="Proteomes" id="UP000037482"/>
    </source>
</evidence>
<evidence type="ECO:0000256" key="3">
    <source>
        <dbReference type="ARBA" id="ARBA00022729"/>
    </source>
</evidence>
<dbReference type="GO" id="GO:0009289">
    <property type="term" value="C:pilus"/>
    <property type="evidence" value="ECO:0007669"/>
    <property type="project" value="UniProtKB-SubCell"/>
</dbReference>
<keyword evidence="3" id="KW-0732">Signal</keyword>
<dbReference type="Gene3D" id="2.60.40.3310">
    <property type="match status" value="1"/>
</dbReference>
<dbReference type="InterPro" id="IPR008966">
    <property type="entry name" value="Adhesion_dom_sf"/>
</dbReference>
<dbReference type="PANTHER" id="PTHR33420:SF3">
    <property type="entry name" value="FIMBRIAL SUBUNIT ELFA"/>
    <property type="match status" value="1"/>
</dbReference>
<dbReference type="Proteomes" id="UP000037482">
    <property type="component" value="Unassembled WGS sequence"/>
</dbReference>
<dbReference type="InterPro" id="IPR050263">
    <property type="entry name" value="Bact_Fimbrial_Adh_Pro"/>
</dbReference>
<sequence>MKAGVWMLGLCGLWAAGGAWGAECLPAGNPERLLFDIPPQTLQRDLPVGSVVWQGTRQVQQAASLAPCAEAKDARLNLQGGDSGLKSGNSAVYGTTISGLGYALDTDAAFRDGWPASGAIAAGKRQISLRLVVTGPLVSGVLTTETLARRTVNGLPVLDIALQKPVAITRLACELQGGRHRTVALGEVARSDFRGVGSTRGEQPFLLDLACDAGAQVNVQFDGIAAGGDAPGVLALTHPEAQESARGVGVQLLYRSAPLALGERLPLETALQGLRSYPFSARYYQTQPQIAAGEANAVATFSLTYQ</sequence>
<comment type="similarity">
    <text evidence="2">Belongs to the fimbrial protein family.</text>
</comment>
<gene>
    <name evidence="6" type="ORF">AB868_04369</name>
</gene>
<name>A0A656VDW4_SERMA</name>
<keyword evidence="4" id="KW-0281">Fimbrium</keyword>
<dbReference type="InterPro" id="IPR036937">
    <property type="entry name" value="Adhesion_dom_fimbrial_sf"/>
</dbReference>
<dbReference type="Pfam" id="PF00419">
    <property type="entry name" value="Fimbrial"/>
    <property type="match status" value="1"/>
</dbReference>
<dbReference type="Gene3D" id="2.60.40.1090">
    <property type="entry name" value="Fimbrial-type adhesion domain"/>
    <property type="match status" value="1"/>
</dbReference>